<dbReference type="InterPro" id="IPR027417">
    <property type="entry name" value="P-loop_NTPase"/>
</dbReference>
<feature type="compositionally biased region" description="Basic and acidic residues" evidence="4">
    <location>
        <begin position="327"/>
        <end position="358"/>
    </location>
</feature>
<feature type="region of interest" description="Disordered" evidence="4">
    <location>
        <begin position="288"/>
        <end position="308"/>
    </location>
</feature>
<gene>
    <name evidence="6" type="ORF">H4Q32_026467</name>
</gene>
<dbReference type="PANTHER" id="PTHR10903">
    <property type="entry name" value="GTPASE, IMAP FAMILY MEMBER-RELATED"/>
    <property type="match status" value="1"/>
</dbReference>
<dbReference type="Pfam" id="PF04548">
    <property type="entry name" value="AIG1"/>
    <property type="match status" value="2"/>
</dbReference>
<reference evidence="6 7" key="1">
    <citation type="submission" date="2022-01" db="EMBL/GenBank/DDBJ databases">
        <title>A high-quality chromosome-level genome assembly of rohu carp, Labeo rohita.</title>
        <authorList>
            <person name="Arick M.A. II"/>
            <person name="Hsu C.-Y."/>
            <person name="Magbanua Z."/>
            <person name="Pechanova O."/>
            <person name="Grover C."/>
            <person name="Miller E."/>
            <person name="Thrash A."/>
            <person name="Ezzel L."/>
            <person name="Alam S."/>
            <person name="Benzie J."/>
            <person name="Hamilton M."/>
            <person name="Karsi A."/>
            <person name="Lawrence M.L."/>
            <person name="Peterson D.G."/>
        </authorList>
    </citation>
    <scope>NUCLEOTIDE SEQUENCE [LARGE SCALE GENOMIC DNA]</scope>
    <source>
        <strain evidence="7">BAU-BD-2019</strain>
        <tissue evidence="6">Blood</tissue>
    </source>
</reference>
<keyword evidence="2" id="KW-0547">Nucleotide-binding</keyword>
<protein>
    <submittedName>
        <fullName evidence="6">GTPase IMAP family member 4</fullName>
    </submittedName>
</protein>
<evidence type="ECO:0000256" key="3">
    <source>
        <dbReference type="ARBA" id="ARBA00023134"/>
    </source>
</evidence>
<comment type="caution">
    <text evidence="6">The sequence shown here is derived from an EMBL/GenBank/DDBJ whole genome shotgun (WGS) entry which is preliminary data.</text>
</comment>
<feature type="region of interest" description="Disordered" evidence="4">
    <location>
        <begin position="434"/>
        <end position="453"/>
    </location>
</feature>
<evidence type="ECO:0000256" key="4">
    <source>
        <dbReference type="SAM" id="MobiDB-lite"/>
    </source>
</evidence>
<proteinExistence type="inferred from homology"/>
<keyword evidence="7" id="KW-1185">Reference proteome</keyword>
<name>A0ABQ8MVA9_LABRO</name>
<evidence type="ECO:0000313" key="6">
    <source>
        <dbReference type="EMBL" id="KAI2666773.1"/>
    </source>
</evidence>
<dbReference type="SUPFAM" id="SSF52540">
    <property type="entry name" value="P-loop containing nucleoside triphosphate hydrolases"/>
    <property type="match status" value="1"/>
</dbReference>
<dbReference type="Gene3D" id="3.40.50.300">
    <property type="entry name" value="P-loop containing nucleotide triphosphate hydrolases"/>
    <property type="match status" value="2"/>
</dbReference>
<feature type="domain" description="AIG1-type G" evidence="5">
    <location>
        <begin position="153"/>
        <end position="229"/>
    </location>
</feature>
<feature type="region of interest" description="Disordered" evidence="4">
    <location>
        <begin position="327"/>
        <end position="383"/>
    </location>
</feature>
<dbReference type="EMBL" id="JACTAM010000003">
    <property type="protein sequence ID" value="KAI2666773.1"/>
    <property type="molecule type" value="Genomic_DNA"/>
</dbReference>
<evidence type="ECO:0000313" key="7">
    <source>
        <dbReference type="Proteomes" id="UP000830375"/>
    </source>
</evidence>
<evidence type="ECO:0000256" key="1">
    <source>
        <dbReference type="ARBA" id="ARBA00008535"/>
    </source>
</evidence>
<sequence>MSEGEKLDLVVCGSDGTLKSSISEQIQQQTDRRSDVELHGCLIRLVELPALIRLSEEELMHHTLHCVSLCHPGVHVFLFIIADNPLNNEVKVEIDKIRRIFSPIIRNHLMVLIIQEKNKTSKMNTVPSSTETCLQTFGGEAHCDLVRIVLLAKTGAGKMTRDCQKDTSELNRRRITVIDTPGLFDTGVDNVEIRKEIVKCISMVSPGPHVFLLVIQLGRFTNEEKEAVKGDDFRGTTIQDFIEDDDSLQYLIQQCGKRYHVFNNIETEDQTQVSELLDKIDCMVAVNKGSGEEHQRGTRENTGRERKEIKRIEEELTAKYEAEIEQMKKENERERPKMQKNERRNSKRQKEIKKETNKNLRKKLQRKLEEKQSEFEEENKGKEKALAEQLQNYIKYMEKQHEKEIQKLQERIQYESRIRAECEYMVKLEKKVSQETREKHEPGKAKALQKAEDRHEREKAKAVQEAEEKHKKAKAKVPYRSKRARDWSFYVPVFGGAAGGAVAGTQVSFNLNTAVLDDELDTSMRHFVRVIQSCT</sequence>
<dbReference type="InterPro" id="IPR006703">
    <property type="entry name" value="G_AIG1"/>
</dbReference>
<evidence type="ECO:0000256" key="2">
    <source>
        <dbReference type="ARBA" id="ARBA00022741"/>
    </source>
</evidence>
<keyword evidence="3" id="KW-0342">GTP-binding</keyword>
<evidence type="ECO:0000259" key="5">
    <source>
        <dbReference type="Pfam" id="PF04548"/>
    </source>
</evidence>
<feature type="compositionally biased region" description="Basic and acidic residues" evidence="4">
    <location>
        <begin position="290"/>
        <end position="308"/>
    </location>
</feature>
<dbReference type="InterPro" id="IPR045058">
    <property type="entry name" value="GIMA/IAN/Toc"/>
</dbReference>
<accession>A0ABQ8MVA9</accession>
<feature type="domain" description="AIG1-type G" evidence="5">
    <location>
        <begin position="20"/>
        <end position="118"/>
    </location>
</feature>
<dbReference type="Proteomes" id="UP000830375">
    <property type="component" value="Unassembled WGS sequence"/>
</dbReference>
<feature type="compositionally biased region" description="Basic and acidic residues" evidence="4">
    <location>
        <begin position="366"/>
        <end position="383"/>
    </location>
</feature>
<dbReference type="PANTHER" id="PTHR10903:SF188">
    <property type="entry name" value="GTPASE IMAP FAMILY MEMBER 2-LIKE-RELATED"/>
    <property type="match status" value="1"/>
</dbReference>
<comment type="similarity">
    <text evidence="1">Belongs to the TRAFAC class TrmE-Era-EngA-EngB-Septin-like GTPase superfamily. AIG1/Toc34/Toc159-like paraseptin GTPase family. IAN subfamily.</text>
</comment>
<organism evidence="6 7">
    <name type="scientific">Labeo rohita</name>
    <name type="common">Indian major carp</name>
    <name type="synonym">Cyprinus rohita</name>
    <dbReference type="NCBI Taxonomy" id="84645"/>
    <lineage>
        <taxon>Eukaryota</taxon>
        <taxon>Metazoa</taxon>
        <taxon>Chordata</taxon>
        <taxon>Craniata</taxon>
        <taxon>Vertebrata</taxon>
        <taxon>Euteleostomi</taxon>
        <taxon>Actinopterygii</taxon>
        <taxon>Neopterygii</taxon>
        <taxon>Teleostei</taxon>
        <taxon>Ostariophysi</taxon>
        <taxon>Cypriniformes</taxon>
        <taxon>Cyprinidae</taxon>
        <taxon>Labeoninae</taxon>
        <taxon>Labeonini</taxon>
        <taxon>Labeo</taxon>
    </lineage>
</organism>